<feature type="transmembrane region" description="Helical" evidence="1">
    <location>
        <begin position="78"/>
        <end position="100"/>
    </location>
</feature>
<name>A0A512HAN6_9PROT</name>
<sequence length="246" mass="26511">MRPVFRPECSSRPWSWLARALGPHSWPRRHPWRLLAGVLFVLAAVPGIDLGLAALFFDPGRGGFVPSGDPLARFVIKGVPLLVYGTLLYMALVLVAGRVLALEGTGRLARPLAYLVTSLLVGPGVLVNLVFKEHWGRARPRDLIAFGGDAVFTPVLLASNHCDSNCSFPSGHAALGFWTTALALLVSGPWRPWAVAGALVFGALVGLSRMSVGAHFFSDTLVSGVLVVSLNVVLYRWMIEGRRPGR</sequence>
<dbReference type="OrthoDB" id="9813524at2"/>
<evidence type="ECO:0000256" key="1">
    <source>
        <dbReference type="SAM" id="Phobius"/>
    </source>
</evidence>
<feature type="transmembrane region" description="Helical" evidence="1">
    <location>
        <begin position="34"/>
        <end position="57"/>
    </location>
</feature>
<dbReference type="SUPFAM" id="SSF48317">
    <property type="entry name" value="Acid phosphatase/Vanadium-dependent haloperoxidase"/>
    <property type="match status" value="1"/>
</dbReference>
<keyword evidence="1" id="KW-0472">Membrane</keyword>
<dbReference type="CDD" id="cd03396">
    <property type="entry name" value="PAP2_like_6"/>
    <property type="match status" value="1"/>
</dbReference>
<organism evidence="3 4">
    <name type="scientific">Pararhodospirillum oryzae</name>
    <dbReference type="NCBI Taxonomy" id="478448"/>
    <lineage>
        <taxon>Bacteria</taxon>
        <taxon>Pseudomonadati</taxon>
        <taxon>Pseudomonadota</taxon>
        <taxon>Alphaproteobacteria</taxon>
        <taxon>Rhodospirillales</taxon>
        <taxon>Rhodospirillaceae</taxon>
        <taxon>Pararhodospirillum</taxon>
    </lineage>
</organism>
<dbReference type="SMART" id="SM00014">
    <property type="entry name" value="acidPPc"/>
    <property type="match status" value="1"/>
</dbReference>
<feature type="domain" description="Phosphatidic acid phosphatase type 2/haloperoxidase" evidence="2">
    <location>
        <begin position="113"/>
        <end position="235"/>
    </location>
</feature>
<dbReference type="EMBL" id="BJZO01000085">
    <property type="protein sequence ID" value="GEO82517.1"/>
    <property type="molecule type" value="Genomic_DNA"/>
</dbReference>
<evidence type="ECO:0000259" key="2">
    <source>
        <dbReference type="SMART" id="SM00014"/>
    </source>
</evidence>
<dbReference type="InterPro" id="IPR000326">
    <property type="entry name" value="PAP2/HPO"/>
</dbReference>
<dbReference type="Pfam" id="PF01569">
    <property type="entry name" value="PAP2"/>
    <property type="match status" value="1"/>
</dbReference>
<dbReference type="Gene3D" id="1.20.144.10">
    <property type="entry name" value="Phosphatidic acid phosphatase type 2/haloperoxidase"/>
    <property type="match status" value="1"/>
</dbReference>
<evidence type="ECO:0000313" key="3">
    <source>
        <dbReference type="EMBL" id="GEO82517.1"/>
    </source>
</evidence>
<dbReference type="Proteomes" id="UP000321567">
    <property type="component" value="Unassembled WGS sequence"/>
</dbReference>
<comment type="caution">
    <text evidence="3">The sequence shown here is derived from an EMBL/GenBank/DDBJ whole genome shotgun (WGS) entry which is preliminary data.</text>
</comment>
<dbReference type="InterPro" id="IPR036938">
    <property type="entry name" value="PAP2/HPO_sf"/>
</dbReference>
<proteinExistence type="predicted"/>
<protein>
    <submittedName>
        <fullName evidence="3">Phosphoesterase</fullName>
    </submittedName>
</protein>
<dbReference type="AlphaFoldDB" id="A0A512HAN6"/>
<keyword evidence="4" id="KW-1185">Reference proteome</keyword>
<feature type="transmembrane region" description="Helical" evidence="1">
    <location>
        <begin position="112"/>
        <end position="131"/>
    </location>
</feature>
<evidence type="ECO:0000313" key="4">
    <source>
        <dbReference type="Proteomes" id="UP000321567"/>
    </source>
</evidence>
<reference evidence="3 4" key="1">
    <citation type="submission" date="2019-07" db="EMBL/GenBank/DDBJ databases">
        <title>Whole genome shotgun sequence of Rhodospirillum oryzae NBRC 107573.</title>
        <authorList>
            <person name="Hosoyama A."/>
            <person name="Uohara A."/>
            <person name="Ohji S."/>
            <person name="Ichikawa N."/>
        </authorList>
    </citation>
    <scope>NUCLEOTIDE SEQUENCE [LARGE SCALE GENOMIC DNA]</scope>
    <source>
        <strain evidence="3 4">NBRC 107573</strain>
    </source>
</reference>
<gene>
    <name evidence="3" type="ORF">ROR02_26480</name>
</gene>
<keyword evidence="1" id="KW-1133">Transmembrane helix</keyword>
<dbReference type="RefSeq" id="WP_147164545.1">
    <property type="nucleotide sequence ID" value="NZ_BJZO01000085.1"/>
</dbReference>
<feature type="transmembrane region" description="Helical" evidence="1">
    <location>
        <begin position="220"/>
        <end position="239"/>
    </location>
</feature>
<keyword evidence="1" id="KW-0812">Transmembrane</keyword>
<accession>A0A512HAN6</accession>